<protein>
    <submittedName>
        <fullName evidence="1">Uncharacterized protein</fullName>
    </submittedName>
</protein>
<evidence type="ECO:0000313" key="2">
    <source>
        <dbReference type="Proteomes" id="UP001159363"/>
    </source>
</evidence>
<dbReference type="Proteomes" id="UP001159363">
    <property type="component" value="Chromosome 12"/>
</dbReference>
<dbReference type="EMBL" id="JARBHB010000013">
    <property type="protein sequence ID" value="KAJ8870334.1"/>
    <property type="molecule type" value="Genomic_DNA"/>
</dbReference>
<reference evidence="1 2" key="1">
    <citation type="submission" date="2023-02" db="EMBL/GenBank/DDBJ databases">
        <title>LHISI_Scaffold_Assembly.</title>
        <authorList>
            <person name="Stuart O.P."/>
            <person name="Cleave R."/>
            <person name="Magrath M.J.L."/>
            <person name="Mikheyev A.S."/>
        </authorList>
    </citation>
    <scope>NUCLEOTIDE SEQUENCE [LARGE SCALE GENOMIC DNA]</scope>
    <source>
        <strain evidence="1">Daus_M_001</strain>
        <tissue evidence="1">Leg muscle</tissue>
    </source>
</reference>
<evidence type="ECO:0000313" key="1">
    <source>
        <dbReference type="EMBL" id="KAJ8870334.1"/>
    </source>
</evidence>
<gene>
    <name evidence="1" type="ORF">PR048_029355</name>
</gene>
<accession>A0ABQ9GD43</accession>
<proteinExistence type="predicted"/>
<sequence>MQNYFTKTSSTIEQVTLPSNEFLSQLFLVQSEQFSYVVSNDFSSLLRSYWLLRIERSQARHRLHLIIEEKMGCCHSIIYYPTWCNRGPNPCWRRRTPRQDGRGRRAVVFTGHRRNAHALPCGVDDLPRPEVAQLAAAGRSHRTKTRSKRHVPPYSYFQRMGSSRRLVTLTLNCYYWLKESFTSCHKYSQPLRDVSSTHNTLQFSLLQKNDANFAREPGSIPGRFTPGFSQAGIAPGECRWSVGFLRDLPVPPPLNSSAAPYSPHFTLIGSQRLDVKIRPNLFTRSRFTDSVSLIIVFRLYCKVSSDVLSKGKQCDKKFVLRLGSQKKQTHVGEILPLQKTNNNRIILFPVYERSTAGVLAQESLDCERKPAVDDVLPIEILVSDRSESAFTFKCNDLRHYAFFRCGVDGWKLAAKGTGYQRLFTIETRFWQMDDTEINPLCNSVATNDTIYSACDYLRATHGPIRSNQTDPNQLANHRGRLYRRHDPAARDVSTNATVMAPTLSEIIRLHSRPGDRADGAIHWTIDGEKRRGSRDDLKNSKVRTTLAPDHRTPLILSADQPTHTTQLILPTPATWQNDSPTRVKAGAYFPKDFDEEKFYEDTFYKDRYDEENFDEDNFDKENFNVENFGEENFDEENFGLARTLALTRTLTGISSTNTLINKELLAVSAEMLCAFYRSFPLLLSLQHIAHGENLRKINFRKIKYLRKCVELNGNTDWQWLTSLRGRSLKDQTDEEVNNVLKITFALNQHHQLQFNDAHFSQSMDYAPYQPRHNKTFSFLFQPRFPYALQALPSHIRTAGSSTCTHRRWELVNAGGNRTTEMKVCILFLIHKFGFRNRNVVVEKCQKPAEFAIRNYFPSIVTNVTGRMPISAPVRMYAERGSLFSSKVNFKGAHFIVNSLNLGDLEKDFAYSLISNKINGNHVVYTNAIRRLLQRWFLKVVSNLTGATVAERLACSRPTKANRSVRVIGRTAAISDMSHSRPVLENEEFRRARIEEHAIMAVFIVRDTDKIDVKHVYTEVDFAIGSQLIRHALYDSEPIADLQGNK</sequence>
<comment type="caution">
    <text evidence="1">The sequence shown here is derived from an EMBL/GenBank/DDBJ whole genome shotgun (WGS) entry which is preliminary data.</text>
</comment>
<keyword evidence="2" id="KW-1185">Reference proteome</keyword>
<organism evidence="1 2">
    <name type="scientific">Dryococelus australis</name>
    <dbReference type="NCBI Taxonomy" id="614101"/>
    <lineage>
        <taxon>Eukaryota</taxon>
        <taxon>Metazoa</taxon>
        <taxon>Ecdysozoa</taxon>
        <taxon>Arthropoda</taxon>
        <taxon>Hexapoda</taxon>
        <taxon>Insecta</taxon>
        <taxon>Pterygota</taxon>
        <taxon>Neoptera</taxon>
        <taxon>Polyneoptera</taxon>
        <taxon>Phasmatodea</taxon>
        <taxon>Verophasmatodea</taxon>
        <taxon>Anareolatae</taxon>
        <taxon>Phasmatidae</taxon>
        <taxon>Eurycanthinae</taxon>
        <taxon>Dryococelus</taxon>
    </lineage>
</organism>
<name>A0ABQ9GD43_9NEOP</name>